<organism evidence="3 4">
    <name type="scientific">Xylaria bambusicola</name>
    <dbReference type="NCBI Taxonomy" id="326684"/>
    <lineage>
        <taxon>Eukaryota</taxon>
        <taxon>Fungi</taxon>
        <taxon>Dikarya</taxon>
        <taxon>Ascomycota</taxon>
        <taxon>Pezizomycotina</taxon>
        <taxon>Sordariomycetes</taxon>
        <taxon>Xylariomycetidae</taxon>
        <taxon>Xylariales</taxon>
        <taxon>Xylariaceae</taxon>
        <taxon>Xylaria</taxon>
    </lineage>
</organism>
<feature type="chain" id="PRO_5043028547" evidence="2">
    <location>
        <begin position="16"/>
        <end position="128"/>
    </location>
</feature>
<dbReference type="Proteomes" id="UP001305414">
    <property type="component" value="Unassembled WGS sequence"/>
</dbReference>
<keyword evidence="4" id="KW-1185">Reference proteome</keyword>
<keyword evidence="2" id="KW-0732">Signal</keyword>
<evidence type="ECO:0000256" key="2">
    <source>
        <dbReference type="SAM" id="SignalP"/>
    </source>
</evidence>
<gene>
    <name evidence="3" type="ORF">RRF57_007746</name>
</gene>
<feature type="compositionally biased region" description="Low complexity" evidence="1">
    <location>
        <begin position="116"/>
        <end position="128"/>
    </location>
</feature>
<dbReference type="EMBL" id="JAWHQM010000022">
    <property type="protein sequence ID" value="KAK5632032.1"/>
    <property type="molecule type" value="Genomic_DNA"/>
</dbReference>
<protein>
    <submittedName>
        <fullName evidence="3">Uncharacterized protein</fullName>
    </submittedName>
</protein>
<feature type="region of interest" description="Disordered" evidence="1">
    <location>
        <begin position="49"/>
        <end position="77"/>
    </location>
</feature>
<evidence type="ECO:0000313" key="4">
    <source>
        <dbReference type="Proteomes" id="UP001305414"/>
    </source>
</evidence>
<feature type="region of interest" description="Disordered" evidence="1">
    <location>
        <begin position="105"/>
        <end position="128"/>
    </location>
</feature>
<reference evidence="3 4" key="1">
    <citation type="submission" date="2023-10" db="EMBL/GenBank/DDBJ databases">
        <title>Draft genome sequence of Xylaria bambusicola isolate GMP-LS, the root and basal stem rot pathogen of sugarcane in Indonesia.</title>
        <authorList>
            <person name="Selvaraj P."/>
            <person name="Muralishankar V."/>
            <person name="Muruganantham S."/>
            <person name="Sp S."/>
            <person name="Haryani S."/>
            <person name="Lau K.J.X."/>
            <person name="Naqvi N.I."/>
        </authorList>
    </citation>
    <scope>NUCLEOTIDE SEQUENCE [LARGE SCALE GENOMIC DNA]</scope>
    <source>
        <strain evidence="3">GMP-LS</strain>
    </source>
</reference>
<dbReference type="AlphaFoldDB" id="A0AAN7Z7R0"/>
<name>A0AAN7Z7R0_9PEZI</name>
<evidence type="ECO:0000313" key="3">
    <source>
        <dbReference type="EMBL" id="KAK5632032.1"/>
    </source>
</evidence>
<feature type="compositionally biased region" description="Low complexity" evidence="1">
    <location>
        <begin position="52"/>
        <end position="77"/>
    </location>
</feature>
<comment type="caution">
    <text evidence="3">The sequence shown here is derived from an EMBL/GenBank/DDBJ whole genome shotgun (WGS) entry which is preliminary data.</text>
</comment>
<proteinExistence type="predicted"/>
<evidence type="ECO:0000256" key="1">
    <source>
        <dbReference type="SAM" id="MobiDB-lite"/>
    </source>
</evidence>
<accession>A0AAN7Z7R0</accession>
<feature type="signal peptide" evidence="2">
    <location>
        <begin position="1"/>
        <end position="15"/>
    </location>
</feature>
<sequence>MQFWHILLLATSVTAMVLPRHHAGQGASKTIPRSYPPPSLSLTMLDNGGKGNNAAANSNDNFNNGNSRNNNNHGNNNAAACNNNVSCHVSLRSFKIRVAANLSQNKRHHTGQGGKNNNNNNAAANNCN</sequence>